<dbReference type="EMBL" id="LR798238">
    <property type="protein sequence ID" value="CAB5212464.1"/>
    <property type="molecule type" value="Genomic_DNA"/>
</dbReference>
<sequence>MTNYLPKEWVERIFQRLHGRFGNSFTDKFKLGQHDANGNDIGILNAKQVWAEELAGISPERIKNALLHNYDYAPSCDQFKAQCKTTMAAHRDMLAITRKFTHEEKASNHARLQKILNDLNIKRIA</sequence>
<evidence type="ECO:0000313" key="1">
    <source>
        <dbReference type="EMBL" id="CAB5212464.1"/>
    </source>
</evidence>
<organism evidence="1">
    <name type="scientific">uncultured Caudovirales phage</name>
    <dbReference type="NCBI Taxonomy" id="2100421"/>
    <lineage>
        <taxon>Viruses</taxon>
        <taxon>Duplodnaviria</taxon>
        <taxon>Heunggongvirae</taxon>
        <taxon>Uroviricota</taxon>
        <taxon>Caudoviricetes</taxon>
        <taxon>Peduoviridae</taxon>
        <taxon>Maltschvirus</taxon>
        <taxon>Maltschvirus maltsch</taxon>
    </lineage>
</organism>
<gene>
    <name evidence="1" type="ORF">UFOVP194_18</name>
</gene>
<proteinExistence type="predicted"/>
<reference evidence="1" key="1">
    <citation type="submission" date="2020-05" db="EMBL/GenBank/DDBJ databases">
        <authorList>
            <person name="Chiriac C."/>
            <person name="Salcher M."/>
            <person name="Ghai R."/>
            <person name="Kavagutti S V."/>
        </authorList>
    </citation>
    <scope>NUCLEOTIDE SEQUENCE</scope>
</reference>
<protein>
    <submittedName>
        <fullName evidence="1">Uncharacterized protein</fullName>
    </submittedName>
</protein>
<accession>A0A6J7WK07</accession>
<name>A0A6J7WK07_9CAUD</name>